<dbReference type="InterPro" id="IPR011109">
    <property type="entry name" value="DNA_bind_recombinase_dom"/>
</dbReference>
<dbReference type="Gene3D" id="3.90.1750.20">
    <property type="entry name" value="Putative Large Serine Recombinase, Chain B, Domain 2"/>
    <property type="match status" value="1"/>
</dbReference>
<evidence type="ECO:0000313" key="4">
    <source>
        <dbReference type="EMBL" id="MBZ0159481.1"/>
    </source>
</evidence>
<dbReference type="Gene3D" id="3.40.50.1390">
    <property type="entry name" value="Resolvase, N-terminal catalytic domain"/>
    <property type="match status" value="1"/>
</dbReference>
<name>A0AAJ1EJ31_9BACT</name>
<dbReference type="Pfam" id="PF07508">
    <property type="entry name" value="Recombinase"/>
    <property type="match status" value="1"/>
</dbReference>
<feature type="domain" description="Recombinase" evidence="3">
    <location>
        <begin position="177"/>
        <end position="316"/>
    </location>
</feature>
<dbReference type="PANTHER" id="PTHR30461">
    <property type="entry name" value="DNA-INVERTASE FROM LAMBDOID PROPHAGE"/>
    <property type="match status" value="1"/>
</dbReference>
<feature type="domain" description="Resolvase/invertase-type recombinase catalytic" evidence="2">
    <location>
        <begin position="19"/>
        <end position="170"/>
    </location>
</feature>
<evidence type="ECO:0000259" key="2">
    <source>
        <dbReference type="PROSITE" id="PS51736"/>
    </source>
</evidence>
<dbReference type="GO" id="GO:0000150">
    <property type="term" value="F:DNA strand exchange activity"/>
    <property type="evidence" value="ECO:0007669"/>
    <property type="project" value="InterPro"/>
</dbReference>
<feature type="coiled-coil region" evidence="1">
    <location>
        <begin position="416"/>
        <end position="468"/>
    </location>
</feature>
<sequence>MTNDHTRPIQVKLSHLERNAAVYERVSSHTQVEESVGSIAHQENQREHACRMGWSPDQIEVYQGDLGISATGRVPRPDWQRLLRDIANGKVGAVFSADHSRLSRSAASFEALLEVCCTNDTLLVIDGVIVDPSDPNDRFMARIRANFSEFENAHRTERMRKSRRAKANSGYPVSRPPIGYISVRRGNGQHWIKDPNPQVRQRILDVFRQYESLGTVRKVLKWLKEHNLKLPGHTKKTGALQWNNPCYIAIYGILTNVAYAGCYQFGRKESWPPGARGKLRSVPQDKWIVKPGLHHGYITMATWNHIQERLHSNQIMDGSQPAGSGNALCQGRVTCGLCGRHMNTRYPARQGPKSGRKKYVCWEANIQYDDPKCIQIDGEVLDALVVREVLTAFAPPEVETLLAAAHDENAGYTAVRQQREEELERARSKAQILKAHVLQVDARQRLAAAELHKDLNEALTEVQELERRHRDQPLVPPLRPTTEAIKQIRQLAADLPALWTDPATTNQDRKRLIRLVLHQVCVVSVSPTGWEVAITWASGTITSHTVICPWAWQAAARELAAKGLAPAAIAEALALRGFRTRMGTTVTAQSIRHLFQPPKWQPVAHELATQDFSPAAIAKELTIRGFKTRGVTQ</sequence>
<dbReference type="AlphaFoldDB" id="A0AAJ1EJ31"/>
<proteinExistence type="predicted"/>
<dbReference type="PANTHER" id="PTHR30461:SF23">
    <property type="entry name" value="DNA RECOMBINASE-RELATED"/>
    <property type="match status" value="1"/>
</dbReference>
<dbReference type="Proteomes" id="UP001197609">
    <property type="component" value="Unassembled WGS sequence"/>
</dbReference>
<dbReference type="SUPFAM" id="SSF53041">
    <property type="entry name" value="Resolvase-like"/>
    <property type="match status" value="1"/>
</dbReference>
<dbReference type="EMBL" id="JAIOIU010000057">
    <property type="protein sequence ID" value="MBZ0159481.1"/>
    <property type="molecule type" value="Genomic_DNA"/>
</dbReference>
<dbReference type="InterPro" id="IPR050639">
    <property type="entry name" value="SSR_resolvase"/>
</dbReference>
<dbReference type="Pfam" id="PF13408">
    <property type="entry name" value="Zn_ribbon_recom"/>
    <property type="match status" value="1"/>
</dbReference>
<dbReference type="PROSITE" id="PS51737">
    <property type="entry name" value="RECOMBINASE_DNA_BIND"/>
    <property type="match status" value="1"/>
</dbReference>
<evidence type="ECO:0000313" key="5">
    <source>
        <dbReference type="Proteomes" id="UP001197609"/>
    </source>
</evidence>
<protein>
    <submittedName>
        <fullName evidence="4">Recombinase family protein</fullName>
    </submittedName>
</protein>
<dbReference type="Pfam" id="PF00239">
    <property type="entry name" value="Resolvase"/>
    <property type="match status" value="1"/>
</dbReference>
<evidence type="ECO:0000256" key="1">
    <source>
        <dbReference type="SAM" id="Coils"/>
    </source>
</evidence>
<reference evidence="4 5" key="1">
    <citation type="journal article" date="2021" name="bioRxiv">
        <title>Unraveling nitrogen, sulfur and carbon metabolic pathways and microbial community transcriptional responses to substrate deprivation and toxicity stresses in a bioreactor mimicking anoxic brackish coastal sediment conditions.</title>
        <authorList>
            <person name="Martins P.D."/>
            <person name="Echeveste M.J."/>
            <person name="Arshad A."/>
            <person name="Kurth J."/>
            <person name="Ouboter H."/>
            <person name="Jetten M.S.M."/>
            <person name="Welte C.U."/>
        </authorList>
    </citation>
    <scope>NUCLEOTIDE SEQUENCE [LARGE SCALE GENOMIC DNA]</scope>
    <source>
        <strain evidence="4">MAG_38</strain>
    </source>
</reference>
<dbReference type="GO" id="GO:0003677">
    <property type="term" value="F:DNA binding"/>
    <property type="evidence" value="ECO:0007669"/>
    <property type="project" value="InterPro"/>
</dbReference>
<dbReference type="InterPro" id="IPR038109">
    <property type="entry name" value="DNA_bind_recomb_sf"/>
</dbReference>
<dbReference type="InterPro" id="IPR025827">
    <property type="entry name" value="Zn_ribbon_recom_dom"/>
</dbReference>
<evidence type="ECO:0000259" key="3">
    <source>
        <dbReference type="PROSITE" id="PS51737"/>
    </source>
</evidence>
<accession>A0AAJ1EJ31</accession>
<keyword evidence="1" id="KW-0175">Coiled coil</keyword>
<gene>
    <name evidence="4" type="ORF">K8G79_05025</name>
</gene>
<dbReference type="InterPro" id="IPR006119">
    <property type="entry name" value="Resolv_N"/>
</dbReference>
<organism evidence="4 5">
    <name type="scientific">Candidatus Methylomirabilis tolerans</name>
    <dbReference type="NCBI Taxonomy" id="3123416"/>
    <lineage>
        <taxon>Bacteria</taxon>
        <taxon>Candidatus Methylomirabilota</taxon>
        <taxon>Candidatus Methylomirabilia</taxon>
        <taxon>Candidatus Methylomirabilales</taxon>
        <taxon>Candidatus Methylomirabilaceae</taxon>
        <taxon>Candidatus Methylomirabilis</taxon>
    </lineage>
</organism>
<dbReference type="SMART" id="SM00857">
    <property type="entry name" value="Resolvase"/>
    <property type="match status" value="1"/>
</dbReference>
<dbReference type="InterPro" id="IPR036162">
    <property type="entry name" value="Resolvase-like_N_sf"/>
</dbReference>
<dbReference type="CDD" id="cd00338">
    <property type="entry name" value="Ser_Recombinase"/>
    <property type="match status" value="1"/>
</dbReference>
<dbReference type="PROSITE" id="PS51736">
    <property type="entry name" value="RECOMBINASES_3"/>
    <property type="match status" value="1"/>
</dbReference>
<comment type="caution">
    <text evidence="4">The sequence shown here is derived from an EMBL/GenBank/DDBJ whole genome shotgun (WGS) entry which is preliminary data.</text>
</comment>